<proteinExistence type="predicted"/>
<keyword evidence="1" id="KW-0540">Nuclease</keyword>
<keyword evidence="2" id="KW-0378">Hydrolase</keyword>
<reference evidence="3" key="1">
    <citation type="submission" date="2020-06" db="EMBL/GenBank/DDBJ databases">
        <title>Unique genomic features of the anaerobic methanotrophic archaea.</title>
        <authorList>
            <person name="Chadwick G.L."/>
            <person name="Skennerton C.T."/>
            <person name="Laso-Perez R."/>
            <person name="Leu A.O."/>
            <person name="Speth D.R."/>
            <person name="Yu H."/>
            <person name="Morgan-Lang C."/>
            <person name="Hatzenpichler R."/>
            <person name="Goudeau D."/>
            <person name="Malmstrom R."/>
            <person name="Brazelton W.J."/>
            <person name="Woyke T."/>
            <person name="Hallam S.J."/>
            <person name="Tyson G.W."/>
            <person name="Wegener G."/>
            <person name="Boetius A."/>
            <person name="Orphan V."/>
        </authorList>
    </citation>
    <scope>NUCLEOTIDE SEQUENCE</scope>
</reference>
<dbReference type="AlphaFoldDB" id="A0A7G9ZCC4"/>
<dbReference type="InterPro" id="IPR036691">
    <property type="entry name" value="Endo/exonu/phosph_ase_sf"/>
</dbReference>
<dbReference type="PANTHER" id="PTHR11371">
    <property type="entry name" value="DEOXYRIBONUCLEASE"/>
    <property type="match status" value="1"/>
</dbReference>
<dbReference type="PANTHER" id="PTHR11371:SF31">
    <property type="entry name" value="EXTRACELLULAR NUCLEASE"/>
    <property type="match status" value="1"/>
</dbReference>
<evidence type="ECO:0008006" key="4">
    <source>
        <dbReference type="Google" id="ProtNLM"/>
    </source>
</evidence>
<evidence type="ECO:0000313" key="3">
    <source>
        <dbReference type="EMBL" id="QNO57908.1"/>
    </source>
</evidence>
<dbReference type="EMBL" id="MT631706">
    <property type="protein sequence ID" value="QNO57908.1"/>
    <property type="molecule type" value="Genomic_DNA"/>
</dbReference>
<dbReference type="SUPFAM" id="SSF56219">
    <property type="entry name" value="DNase I-like"/>
    <property type="match status" value="1"/>
</dbReference>
<dbReference type="Gene3D" id="3.60.10.10">
    <property type="entry name" value="Endonuclease/exonuclease/phosphatase"/>
    <property type="match status" value="1"/>
</dbReference>
<organism evidence="3">
    <name type="scientific">Candidatus Methanophaga sp. ANME-1 ERB7</name>
    <dbReference type="NCBI Taxonomy" id="2759913"/>
    <lineage>
        <taxon>Archaea</taxon>
        <taxon>Methanobacteriati</taxon>
        <taxon>Methanobacteriota</taxon>
        <taxon>Stenosarchaea group</taxon>
        <taxon>Methanomicrobia</taxon>
        <taxon>Candidatus Methanophagales</taxon>
        <taxon>Candidatus Methanophagaceae</taxon>
        <taxon>Candidatus Methanophaga</taxon>
    </lineage>
</organism>
<accession>A0A7G9ZCC4</accession>
<dbReference type="SMART" id="SM00476">
    <property type="entry name" value="DNaseIc"/>
    <property type="match status" value="1"/>
</dbReference>
<protein>
    <recommendedName>
        <fullName evidence="4">Endonuclease/exonuclease/phosphatase domain-containing protein</fullName>
    </recommendedName>
</protein>
<dbReference type="GO" id="GO:0004536">
    <property type="term" value="F:DNA nuclease activity"/>
    <property type="evidence" value="ECO:0007669"/>
    <property type="project" value="InterPro"/>
</dbReference>
<sequence>MAVNGSFNVTLIVIHTDPDEATEEINALDVVVNYTQNKYPYEQDFIVMGDLNADCSYFDEDSNCNICGGDYYWCINNSVDTTTSATNCTYDRIIITTPAVPDYTGDSGVFRYDLVYNLTEEETKAVSDHYPIYAEFYCDGDIDTSDGGRVSISKFFSFRCNNLLRWFV</sequence>
<dbReference type="GO" id="GO:0016787">
    <property type="term" value="F:hydrolase activity"/>
    <property type="evidence" value="ECO:0007669"/>
    <property type="project" value="UniProtKB-KW"/>
</dbReference>
<evidence type="ECO:0000256" key="2">
    <source>
        <dbReference type="ARBA" id="ARBA00022801"/>
    </source>
</evidence>
<gene>
    <name evidence="3" type="ORF">DNDHECJJ_00022</name>
</gene>
<dbReference type="PRINTS" id="PR00130">
    <property type="entry name" value="DNASEI"/>
</dbReference>
<evidence type="ECO:0000256" key="1">
    <source>
        <dbReference type="ARBA" id="ARBA00022722"/>
    </source>
</evidence>
<name>A0A7G9ZCC4_9EURY</name>
<dbReference type="GO" id="GO:0006308">
    <property type="term" value="P:DNA catabolic process"/>
    <property type="evidence" value="ECO:0007669"/>
    <property type="project" value="InterPro"/>
</dbReference>
<dbReference type="InterPro" id="IPR016202">
    <property type="entry name" value="DNase_I"/>
</dbReference>